<sequence>MHDLFMHGENIKMNDNDENDNDYDGDGDDNDNKNDEIFHRSVRSILDQLVKHFRQNIHSDLEENSPTMIVPSNKNNDDDNNDSRVYESNGSINDGDNNELPRELSPIIRYWLDQLWSIAVQQQQQQQQQVGTTDTTTTTNNKDNDNTAIEVEVIMVVSEWIKGYETSIRSIIFDTNGTNHHRTATANTCTSV</sequence>
<dbReference type="InParanoid" id="A0A1E7F653"/>
<name>A0A1E7F653_9STRA</name>
<dbReference type="AlphaFoldDB" id="A0A1E7F653"/>
<dbReference type="Proteomes" id="UP000095751">
    <property type="component" value="Unassembled WGS sequence"/>
</dbReference>
<feature type="compositionally biased region" description="Polar residues" evidence="1">
    <location>
        <begin position="86"/>
        <end position="95"/>
    </location>
</feature>
<evidence type="ECO:0000313" key="3">
    <source>
        <dbReference type="Proteomes" id="UP000095751"/>
    </source>
</evidence>
<feature type="compositionally biased region" description="Polar residues" evidence="1">
    <location>
        <begin position="64"/>
        <end position="74"/>
    </location>
</feature>
<reference evidence="2 3" key="1">
    <citation type="submission" date="2016-09" db="EMBL/GenBank/DDBJ databases">
        <title>Extensive genetic diversity and differential bi-allelic expression allows diatom success in the polar Southern Ocean.</title>
        <authorList>
            <consortium name="DOE Joint Genome Institute"/>
            <person name="Mock T."/>
            <person name="Otillar R.P."/>
            <person name="Strauss J."/>
            <person name="Dupont C."/>
            <person name="Frickenhaus S."/>
            <person name="Maumus F."/>
            <person name="Mcmullan M."/>
            <person name="Sanges R."/>
            <person name="Schmutz J."/>
            <person name="Toseland A."/>
            <person name="Valas R."/>
            <person name="Veluchamy A."/>
            <person name="Ward B.J."/>
            <person name="Allen A."/>
            <person name="Barry K."/>
            <person name="Falciatore A."/>
            <person name="Ferrante M."/>
            <person name="Fortunato A.E."/>
            <person name="Gloeckner G."/>
            <person name="Gruber A."/>
            <person name="Hipkin R."/>
            <person name="Janech M."/>
            <person name="Kroth P."/>
            <person name="Leese F."/>
            <person name="Lindquist E."/>
            <person name="Lyon B.R."/>
            <person name="Martin J."/>
            <person name="Mayer C."/>
            <person name="Parker M."/>
            <person name="Quesneville H."/>
            <person name="Raymond J."/>
            <person name="Uhlig C."/>
            <person name="Valentin K.U."/>
            <person name="Worden A.Z."/>
            <person name="Armbrust E.V."/>
            <person name="Bowler C."/>
            <person name="Green B."/>
            <person name="Moulton V."/>
            <person name="Van Oosterhout C."/>
            <person name="Grigoriev I."/>
        </authorList>
    </citation>
    <scope>NUCLEOTIDE SEQUENCE [LARGE SCALE GENOMIC DNA]</scope>
    <source>
        <strain evidence="2 3">CCMP1102</strain>
    </source>
</reference>
<feature type="compositionally biased region" description="Basic and acidic residues" evidence="1">
    <location>
        <begin position="75"/>
        <end position="85"/>
    </location>
</feature>
<dbReference type="KEGG" id="fcy:FRACYDRAFT_262334"/>
<dbReference type="EMBL" id="KV784361">
    <property type="protein sequence ID" value="OEU13637.1"/>
    <property type="molecule type" value="Genomic_DNA"/>
</dbReference>
<feature type="compositionally biased region" description="Basic and acidic residues" evidence="1">
    <location>
        <begin position="1"/>
        <end position="15"/>
    </location>
</feature>
<feature type="region of interest" description="Disordered" evidence="1">
    <location>
        <begin position="1"/>
        <end position="35"/>
    </location>
</feature>
<keyword evidence="3" id="KW-1185">Reference proteome</keyword>
<evidence type="ECO:0000313" key="2">
    <source>
        <dbReference type="EMBL" id="OEU13637.1"/>
    </source>
</evidence>
<evidence type="ECO:0000256" key="1">
    <source>
        <dbReference type="SAM" id="MobiDB-lite"/>
    </source>
</evidence>
<organism evidence="2 3">
    <name type="scientific">Fragilariopsis cylindrus CCMP1102</name>
    <dbReference type="NCBI Taxonomy" id="635003"/>
    <lineage>
        <taxon>Eukaryota</taxon>
        <taxon>Sar</taxon>
        <taxon>Stramenopiles</taxon>
        <taxon>Ochrophyta</taxon>
        <taxon>Bacillariophyta</taxon>
        <taxon>Bacillariophyceae</taxon>
        <taxon>Bacillariophycidae</taxon>
        <taxon>Bacillariales</taxon>
        <taxon>Bacillariaceae</taxon>
        <taxon>Fragilariopsis</taxon>
    </lineage>
</organism>
<proteinExistence type="predicted"/>
<feature type="compositionally biased region" description="Acidic residues" evidence="1">
    <location>
        <begin position="16"/>
        <end position="29"/>
    </location>
</feature>
<protein>
    <submittedName>
        <fullName evidence="2">Uncharacterized protein</fullName>
    </submittedName>
</protein>
<feature type="region of interest" description="Disordered" evidence="1">
    <location>
        <begin position="62"/>
        <end position="100"/>
    </location>
</feature>
<gene>
    <name evidence="2" type="ORF">FRACYDRAFT_262334</name>
</gene>
<accession>A0A1E7F653</accession>